<comment type="similarity">
    <text evidence="1">Belongs to the WEB family.</text>
</comment>
<evidence type="ECO:0000313" key="4">
    <source>
        <dbReference type="EMBL" id="PKU76343.1"/>
    </source>
</evidence>
<evidence type="ECO:0000256" key="3">
    <source>
        <dbReference type="SAM" id="Coils"/>
    </source>
</evidence>
<gene>
    <name evidence="4" type="ORF">MA16_Dca020166</name>
</gene>
<reference evidence="4 5" key="1">
    <citation type="journal article" date="2016" name="Sci. Rep.">
        <title>The Dendrobium catenatum Lindl. genome sequence provides insights into polysaccharide synthase, floral development and adaptive evolution.</title>
        <authorList>
            <person name="Zhang G.Q."/>
            <person name="Xu Q."/>
            <person name="Bian C."/>
            <person name="Tsai W.C."/>
            <person name="Yeh C.M."/>
            <person name="Liu K.W."/>
            <person name="Yoshida K."/>
            <person name="Zhang L.S."/>
            <person name="Chang S.B."/>
            <person name="Chen F."/>
            <person name="Shi Y."/>
            <person name="Su Y.Y."/>
            <person name="Zhang Y.Q."/>
            <person name="Chen L.J."/>
            <person name="Yin Y."/>
            <person name="Lin M."/>
            <person name="Huang H."/>
            <person name="Deng H."/>
            <person name="Wang Z.W."/>
            <person name="Zhu S.L."/>
            <person name="Zhao X."/>
            <person name="Deng C."/>
            <person name="Niu S.C."/>
            <person name="Huang J."/>
            <person name="Wang M."/>
            <person name="Liu G.H."/>
            <person name="Yang H.J."/>
            <person name="Xiao X.J."/>
            <person name="Hsiao Y.Y."/>
            <person name="Wu W.L."/>
            <person name="Chen Y.Y."/>
            <person name="Mitsuda N."/>
            <person name="Ohme-Takagi M."/>
            <person name="Luo Y.B."/>
            <person name="Van de Peer Y."/>
            <person name="Liu Z.J."/>
        </authorList>
    </citation>
    <scope>NUCLEOTIDE SEQUENCE [LARGE SCALE GENOMIC DNA]</scope>
    <source>
        <tissue evidence="4">The whole plant</tissue>
    </source>
</reference>
<dbReference type="GO" id="GO:0009903">
    <property type="term" value="P:chloroplast avoidance movement"/>
    <property type="evidence" value="ECO:0007669"/>
    <property type="project" value="TreeGrafter"/>
</dbReference>
<evidence type="ECO:0000313" key="5">
    <source>
        <dbReference type="Proteomes" id="UP000233837"/>
    </source>
</evidence>
<proteinExistence type="inferred from homology"/>
<keyword evidence="5" id="KW-1185">Reference proteome</keyword>
<dbReference type="PANTHER" id="PTHR32054">
    <property type="entry name" value="HEAVY CHAIN, PUTATIVE, EXPRESSED-RELATED-RELATED"/>
    <property type="match status" value="1"/>
</dbReference>
<keyword evidence="2 3" id="KW-0175">Coiled coil</keyword>
<dbReference type="OrthoDB" id="753147at2759"/>
<name>A0A2I0WL09_9ASPA</name>
<feature type="coiled-coil region" evidence="3">
    <location>
        <begin position="362"/>
        <end position="399"/>
    </location>
</feature>
<evidence type="ECO:0000256" key="1">
    <source>
        <dbReference type="ARBA" id="ARBA00005485"/>
    </source>
</evidence>
<evidence type="ECO:0000256" key="2">
    <source>
        <dbReference type="ARBA" id="ARBA00023054"/>
    </source>
</evidence>
<protein>
    <submittedName>
        <fullName evidence="4">WEB family protein</fullName>
    </submittedName>
</protein>
<dbReference type="AlphaFoldDB" id="A0A2I0WL09"/>
<sequence>MDATKASPFSEKKKPVPVENLVFGEKSKWRRGEVDTSAPFESVKEAVDRFGGSAVWNSQLRMFFLPEKRCSSKEYMVLNVQEQADQLEKGLFIKEPEVPKRVLDDFESQLQKEETSEVNKIPGPQSSGLKFRPVALKEKENILINAVNAVTDRGQSSGSILDELELAKMNLSRTTCDLTKIRAFIETLYNEIENERTIQEKTPEKLSSLGTIVSFLEEDLKKTTLKLQITKEANDNLHRDPVDISREIEHLRSQTEEFRQTATAAKSEASNLTCEIEKMQAGIKTAEMRKLAAKKMEEAAKAAEAVAITRMKDIMRDKNSTLALPVEKNLMSVTNEDSSGKKIEVSSMVDVETSNLSKLELLAKVKEAAEEVKTSRKVLEDALNRLEAANSEKLAAEGAFWRWPLYSEKIHSSSPKFKNYTYSRMLEFNGFNLASHTSKSGFKHALSIGEILSKKLMGLEGYEHAIREICEMPDEKDKVSLGQILNRKLELLPPLVVDGFVCKQQPLKRKRKKFGFVGLS</sequence>
<dbReference type="InterPro" id="IPR008545">
    <property type="entry name" value="Web"/>
</dbReference>
<reference evidence="4 5" key="2">
    <citation type="journal article" date="2017" name="Nature">
        <title>The Apostasia genome and the evolution of orchids.</title>
        <authorList>
            <person name="Zhang G.Q."/>
            <person name="Liu K.W."/>
            <person name="Li Z."/>
            <person name="Lohaus R."/>
            <person name="Hsiao Y.Y."/>
            <person name="Niu S.C."/>
            <person name="Wang J.Y."/>
            <person name="Lin Y.C."/>
            <person name="Xu Q."/>
            <person name="Chen L.J."/>
            <person name="Yoshida K."/>
            <person name="Fujiwara S."/>
            <person name="Wang Z.W."/>
            <person name="Zhang Y.Q."/>
            <person name="Mitsuda N."/>
            <person name="Wang M."/>
            <person name="Liu G.H."/>
            <person name="Pecoraro L."/>
            <person name="Huang H.X."/>
            <person name="Xiao X.J."/>
            <person name="Lin M."/>
            <person name="Wu X.Y."/>
            <person name="Wu W.L."/>
            <person name="Chen Y.Y."/>
            <person name="Chang S.B."/>
            <person name="Sakamoto S."/>
            <person name="Ohme-Takagi M."/>
            <person name="Yagi M."/>
            <person name="Zeng S.J."/>
            <person name="Shen C.Y."/>
            <person name="Yeh C.M."/>
            <person name="Luo Y.B."/>
            <person name="Tsai W.C."/>
            <person name="Van de Peer Y."/>
            <person name="Liu Z.J."/>
        </authorList>
    </citation>
    <scope>NUCLEOTIDE SEQUENCE [LARGE SCALE GENOMIC DNA]</scope>
    <source>
        <tissue evidence="4">The whole plant</tissue>
    </source>
</reference>
<dbReference type="PANTHER" id="PTHR32054:SF4">
    <property type="entry name" value="OS07G0677900 PROTEIN"/>
    <property type="match status" value="1"/>
</dbReference>
<dbReference type="Pfam" id="PF05701">
    <property type="entry name" value="WEMBL"/>
    <property type="match status" value="1"/>
</dbReference>
<dbReference type="Proteomes" id="UP000233837">
    <property type="component" value="Unassembled WGS sequence"/>
</dbReference>
<dbReference type="GO" id="GO:0009904">
    <property type="term" value="P:chloroplast accumulation movement"/>
    <property type="evidence" value="ECO:0007669"/>
    <property type="project" value="TreeGrafter"/>
</dbReference>
<accession>A0A2I0WL09</accession>
<dbReference type="EMBL" id="KZ502539">
    <property type="protein sequence ID" value="PKU76343.1"/>
    <property type="molecule type" value="Genomic_DNA"/>
</dbReference>
<dbReference type="GO" id="GO:0005829">
    <property type="term" value="C:cytosol"/>
    <property type="evidence" value="ECO:0007669"/>
    <property type="project" value="TreeGrafter"/>
</dbReference>
<organism evidence="4 5">
    <name type="scientific">Dendrobium catenatum</name>
    <dbReference type="NCBI Taxonomy" id="906689"/>
    <lineage>
        <taxon>Eukaryota</taxon>
        <taxon>Viridiplantae</taxon>
        <taxon>Streptophyta</taxon>
        <taxon>Embryophyta</taxon>
        <taxon>Tracheophyta</taxon>
        <taxon>Spermatophyta</taxon>
        <taxon>Magnoliopsida</taxon>
        <taxon>Liliopsida</taxon>
        <taxon>Asparagales</taxon>
        <taxon>Orchidaceae</taxon>
        <taxon>Epidendroideae</taxon>
        <taxon>Malaxideae</taxon>
        <taxon>Dendrobiinae</taxon>
        <taxon>Dendrobium</taxon>
    </lineage>
</organism>